<feature type="region of interest" description="Disordered" evidence="2">
    <location>
        <begin position="67"/>
        <end position="87"/>
    </location>
</feature>
<sequence length="222" mass="25549">MREEEVNRCQIQELYPIFKSVSIKTLIHELPETFVHQLRDDSGPFMLPQSISGEDALPRRIHNPEEEEDFQVTEGSEEQPPSPPSFPEFELGIKESILVELFPKLNWSTPKDSAWISTTGNLKCTSFSEITPLYDPQYHCFMIFDMPMNLAPIGLHLDLQHFSCPTKVRYALQHSWQADCSGQIWKEAGKKREREEGGKEEREEEQGHGSTNDWNSVENDGL</sequence>
<dbReference type="PANTHER" id="PTHR15323:SF6">
    <property type="entry name" value="CELL DIVISION CYCLE PROTEIN 123 HOMOLOG"/>
    <property type="match status" value="1"/>
</dbReference>
<comment type="caution">
    <text evidence="3">The sequence shown here is derived from an EMBL/GenBank/DDBJ whole genome shotgun (WGS) entry which is preliminary data.</text>
</comment>
<evidence type="ECO:0000313" key="3">
    <source>
        <dbReference type="EMBL" id="KAF9609366.1"/>
    </source>
</evidence>
<accession>A0A835I2L4</accession>
<dbReference type="PANTHER" id="PTHR15323">
    <property type="entry name" value="D123 PROTEIN"/>
    <property type="match status" value="1"/>
</dbReference>
<feature type="region of interest" description="Disordered" evidence="2">
    <location>
        <begin position="189"/>
        <end position="222"/>
    </location>
</feature>
<reference evidence="3 4" key="1">
    <citation type="submission" date="2020-10" db="EMBL/GenBank/DDBJ databases">
        <title>The Coptis chinensis genome and diversification of protoberbering-type alkaloids.</title>
        <authorList>
            <person name="Wang B."/>
            <person name="Shu S."/>
            <person name="Song C."/>
            <person name="Liu Y."/>
        </authorList>
    </citation>
    <scope>NUCLEOTIDE SEQUENCE [LARGE SCALE GENOMIC DNA]</scope>
    <source>
        <strain evidence="3">HL-2020</strain>
        <tissue evidence="3">Leaf</tissue>
    </source>
</reference>
<feature type="compositionally biased region" description="Acidic residues" evidence="2">
    <location>
        <begin position="67"/>
        <end position="77"/>
    </location>
</feature>
<organism evidence="3 4">
    <name type="scientific">Coptis chinensis</name>
    <dbReference type="NCBI Taxonomy" id="261450"/>
    <lineage>
        <taxon>Eukaryota</taxon>
        <taxon>Viridiplantae</taxon>
        <taxon>Streptophyta</taxon>
        <taxon>Embryophyta</taxon>
        <taxon>Tracheophyta</taxon>
        <taxon>Spermatophyta</taxon>
        <taxon>Magnoliopsida</taxon>
        <taxon>Ranunculales</taxon>
        <taxon>Ranunculaceae</taxon>
        <taxon>Coptidoideae</taxon>
        <taxon>Coptis</taxon>
    </lineage>
</organism>
<feature type="compositionally biased region" description="Basic and acidic residues" evidence="2">
    <location>
        <begin position="189"/>
        <end position="207"/>
    </location>
</feature>
<dbReference type="InterPro" id="IPR009772">
    <property type="entry name" value="CDC123"/>
</dbReference>
<comment type="similarity">
    <text evidence="1">Belongs to the CDC123 family.</text>
</comment>
<proteinExistence type="inferred from homology"/>
<dbReference type="Pfam" id="PF07065">
    <property type="entry name" value="D123"/>
    <property type="match status" value="1"/>
</dbReference>
<evidence type="ECO:0000256" key="2">
    <source>
        <dbReference type="SAM" id="MobiDB-lite"/>
    </source>
</evidence>
<dbReference type="AlphaFoldDB" id="A0A835I2L4"/>
<dbReference type="EMBL" id="JADFTS010000004">
    <property type="protein sequence ID" value="KAF9609366.1"/>
    <property type="molecule type" value="Genomic_DNA"/>
</dbReference>
<name>A0A835I2L4_9MAGN</name>
<dbReference type="GO" id="GO:0005737">
    <property type="term" value="C:cytoplasm"/>
    <property type="evidence" value="ECO:0007669"/>
    <property type="project" value="TreeGrafter"/>
</dbReference>
<gene>
    <name evidence="3" type="ORF">IFM89_015621</name>
</gene>
<feature type="compositionally biased region" description="Polar residues" evidence="2">
    <location>
        <begin position="208"/>
        <end position="222"/>
    </location>
</feature>
<evidence type="ECO:0000313" key="4">
    <source>
        <dbReference type="Proteomes" id="UP000631114"/>
    </source>
</evidence>
<protein>
    <submittedName>
        <fullName evidence="3">Uncharacterized protein</fullName>
    </submittedName>
</protein>
<dbReference type="Proteomes" id="UP000631114">
    <property type="component" value="Unassembled WGS sequence"/>
</dbReference>
<dbReference type="OrthoDB" id="360540at2759"/>
<evidence type="ECO:0000256" key="1">
    <source>
        <dbReference type="ARBA" id="ARBA00011047"/>
    </source>
</evidence>
<keyword evidence="4" id="KW-1185">Reference proteome</keyword>